<organism evidence="10 11">
    <name type="scientific">Candidatus Amesbacteria bacterium GW2011_GWA1_47_16</name>
    <dbReference type="NCBI Taxonomy" id="1618353"/>
    <lineage>
        <taxon>Bacteria</taxon>
        <taxon>Candidatus Amesiibacteriota</taxon>
    </lineage>
</organism>
<dbReference type="PRINTS" id="PR00119">
    <property type="entry name" value="CATATPASE"/>
</dbReference>
<dbReference type="Pfam" id="PF00690">
    <property type="entry name" value="Cation_ATPase_N"/>
    <property type="match status" value="1"/>
</dbReference>
<evidence type="ECO:0000256" key="8">
    <source>
        <dbReference type="SAM" id="Phobius"/>
    </source>
</evidence>
<dbReference type="Pfam" id="PF00689">
    <property type="entry name" value="Cation_ATPase_C"/>
    <property type="match status" value="1"/>
</dbReference>
<dbReference type="NCBIfam" id="TIGR01494">
    <property type="entry name" value="ATPase_P-type"/>
    <property type="match status" value="2"/>
</dbReference>
<feature type="domain" description="Cation-transporting P-type ATPase N-terminal" evidence="9">
    <location>
        <begin position="5"/>
        <end position="77"/>
    </location>
</feature>
<dbReference type="InterPro" id="IPR059000">
    <property type="entry name" value="ATPase_P-type_domA"/>
</dbReference>
<evidence type="ECO:0000256" key="5">
    <source>
        <dbReference type="ARBA" id="ARBA00022967"/>
    </source>
</evidence>
<keyword evidence="7 8" id="KW-0472">Membrane</keyword>
<feature type="transmembrane region" description="Helical" evidence="8">
    <location>
        <begin position="740"/>
        <end position="759"/>
    </location>
</feature>
<dbReference type="PRINTS" id="PR00121">
    <property type="entry name" value="NAKATPASE"/>
</dbReference>
<dbReference type="AlphaFoldDB" id="A0A0G1S3Q0"/>
<dbReference type="Proteomes" id="UP000034364">
    <property type="component" value="Unassembled WGS sequence"/>
</dbReference>
<sequence length="834" mass="90560">MNWTEISQLKTKEVLARLDSSAKGLSSLEAAKRQERFGPNEISKTRVTWLHILGRQFTSPFIYLLLLAAVVSGLLESPFDAAIIILFVILNAGLGFYQEFHSDRILNSLQKYLGSSALVKRDGNFVREPTALLVPGDILSLSPGSVLPADIRFLSPGRLLVNESVITGESIPVVKKAQSLKQPPGDMYQAANIGFSGTSLVEGRAEAVVISTGQSASIGQIAAATGKAGESSAFEKDISGFSAFVLRLIGVTIILLYLLNLIIKGPAAHPVALLVFSIALAVSVIPEALPVVLTFSLSRGAARLAKNRVVVKKLNSIEDLGSIEVLCTDKTGTLTQNRLTLSQTYPRDDRSVLTWSVVGAEFINSGPPLDPFDVGLWDSLTPGEKQEVRQFRFLSAVPFDPDRRRYTVIVLHGGKKSVVIRGAPEHVLDQCRSFSPEVWGWIKNRGLLGERVLAVAQKIAPPRQSLERLDTSAGFDLVGLVSFTDPLKTTARKAVQQAEKLGISIKILTGDSPEVAGALAVQIGLIVDPGQVITGRSFDELDQAGRLTAVFQNTVFARVNPLQKNRIIDLLQTRYSIGFLGEGINDSVALKSADVGLVVEGASQIAQESADIILLEKDLGVIIEGIRIGRTVASNIGKYIVATLASNFGNFFALAVVSLKITFLPLLPIQILLLNFLTDFPMISIATDKVPLKDIARPVRFNVRGLLLLALLLGFVSTVDDFAFFALFAHYSPEVLRSNWFIGSTLTELLLLFSIRTAGPFFRGIPPSRPILYFSLSALIITLVLPFSGIGRNIFGFVPPSPLHMSYILLLVGVYFFVTELVKLAYYKYSHPAN</sequence>
<keyword evidence="3" id="KW-0547">Nucleotide-binding</keyword>
<dbReference type="InterPro" id="IPR018303">
    <property type="entry name" value="ATPase_P-typ_P_site"/>
</dbReference>
<evidence type="ECO:0000313" key="10">
    <source>
        <dbReference type="EMBL" id="KKU64011.1"/>
    </source>
</evidence>
<comment type="subcellular location">
    <subcellularLocation>
        <location evidence="1">Membrane</location>
        <topology evidence="1">Multi-pass membrane protein</topology>
    </subcellularLocation>
</comment>
<dbReference type="InterPro" id="IPR004014">
    <property type="entry name" value="ATPase_P-typ_cation-transptr_N"/>
</dbReference>
<feature type="transmembrane region" description="Helical" evidence="8">
    <location>
        <begin position="771"/>
        <end position="795"/>
    </location>
</feature>
<dbReference type="InterPro" id="IPR023214">
    <property type="entry name" value="HAD_sf"/>
</dbReference>
<dbReference type="Gene3D" id="1.20.1110.10">
    <property type="entry name" value="Calcium-transporting ATPase, transmembrane domain"/>
    <property type="match status" value="1"/>
</dbReference>
<keyword evidence="2 8" id="KW-0812">Transmembrane</keyword>
<feature type="transmembrane region" description="Helical" evidence="8">
    <location>
        <begin position="706"/>
        <end position="728"/>
    </location>
</feature>
<dbReference type="PATRIC" id="fig|1618353.3.peg.556"/>
<protein>
    <submittedName>
        <fullName evidence="10">Cation-transporting P-type ATPase</fullName>
    </submittedName>
</protein>
<gene>
    <name evidence="10" type="ORF">UX87_C0014G0011</name>
</gene>
<feature type="transmembrane region" description="Helical" evidence="8">
    <location>
        <begin position="244"/>
        <end position="263"/>
    </location>
</feature>
<dbReference type="InterPro" id="IPR023298">
    <property type="entry name" value="ATPase_P-typ_TM_dom_sf"/>
</dbReference>
<proteinExistence type="predicted"/>
<keyword evidence="4" id="KW-0067">ATP-binding</keyword>
<evidence type="ECO:0000313" key="11">
    <source>
        <dbReference type="Proteomes" id="UP000034364"/>
    </source>
</evidence>
<feature type="transmembrane region" description="Helical" evidence="8">
    <location>
        <begin position="807"/>
        <end position="826"/>
    </location>
</feature>
<evidence type="ECO:0000256" key="4">
    <source>
        <dbReference type="ARBA" id="ARBA00022840"/>
    </source>
</evidence>
<dbReference type="Pfam" id="PF00702">
    <property type="entry name" value="Hydrolase"/>
    <property type="match status" value="1"/>
</dbReference>
<accession>A0A0G1S3Q0</accession>
<evidence type="ECO:0000256" key="1">
    <source>
        <dbReference type="ARBA" id="ARBA00004141"/>
    </source>
</evidence>
<dbReference type="Gene3D" id="3.40.1110.10">
    <property type="entry name" value="Calcium-transporting ATPase, cytoplasmic domain N"/>
    <property type="match status" value="1"/>
</dbReference>
<evidence type="ECO:0000256" key="7">
    <source>
        <dbReference type="ARBA" id="ARBA00023136"/>
    </source>
</evidence>
<keyword evidence="6 8" id="KW-1133">Transmembrane helix</keyword>
<dbReference type="SFLD" id="SFLDF00027">
    <property type="entry name" value="p-type_atpase"/>
    <property type="match status" value="1"/>
</dbReference>
<feature type="transmembrane region" description="Helical" evidence="8">
    <location>
        <begin position="275"/>
        <end position="298"/>
    </location>
</feature>
<dbReference type="InterPro" id="IPR036412">
    <property type="entry name" value="HAD-like_sf"/>
</dbReference>
<dbReference type="Gene3D" id="2.70.150.10">
    <property type="entry name" value="Calcium-transporting ATPase, cytoplasmic transduction domain A"/>
    <property type="match status" value="1"/>
</dbReference>
<dbReference type="InterPro" id="IPR001757">
    <property type="entry name" value="P_typ_ATPase"/>
</dbReference>
<comment type="caution">
    <text evidence="10">The sequence shown here is derived from an EMBL/GenBank/DDBJ whole genome shotgun (WGS) entry which is preliminary data.</text>
</comment>
<evidence type="ECO:0000259" key="9">
    <source>
        <dbReference type="SMART" id="SM00831"/>
    </source>
</evidence>
<dbReference type="SUPFAM" id="SSF56784">
    <property type="entry name" value="HAD-like"/>
    <property type="match status" value="1"/>
</dbReference>
<dbReference type="PANTHER" id="PTHR42861">
    <property type="entry name" value="CALCIUM-TRANSPORTING ATPASE"/>
    <property type="match status" value="1"/>
</dbReference>
<feature type="transmembrane region" description="Helical" evidence="8">
    <location>
        <begin position="81"/>
        <end position="97"/>
    </location>
</feature>
<dbReference type="InterPro" id="IPR023299">
    <property type="entry name" value="ATPase_P-typ_cyto_dom_N"/>
</dbReference>
<feature type="transmembrane region" description="Helical" evidence="8">
    <location>
        <begin position="636"/>
        <end position="657"/>
    </location>
</feature>
<dbReference type="SFLD" id="SFLDG00002">
    <property type="entry name" value="C1.7:_P-type_atpase_like"/>
    <property type="match status" value="1"/>
</dbReference>
<dbReference type="GO" id="GO:0016020">
    <property type="term" value="C:membrane"/>
    <property type="evidence" value="ECO:0007669"/>
    <property type="project" value="UniProtKB-SubCell"/>
</dbReference>
<dbReference type="SUPFAM" id="SSF81653">
    <property type="entry name" value="Calcium ATPase, transduction domain A"/>
    <property type="match status" value="1"/>
</dbReference>
<dbReference type="Pfam" id="PF00122">
    <property type="entry name" value="E1-E2_ATPase"/>
    <property type="match status" value="1"/>
</dbReference>
<dbReference type="GO" id="GO:0005524">
    <property type="term" value="F:ATP binding"/>
    <property type="evidence" value="ECO:0007669"/>
    <property type="project" value="UniProtKB-KW"/>
</dbReference>
<dbReference type="SFLD" id="SFLDS00003">
    <property type="entry name" value="Haloacid_Dehalogenase"/>
    <property type="match status" value="1"/>
</dbReference>
<dbReference type="InterPro" id="IPR044492">
    <property type="entry name" value="P_typ_ATPase_HD_dom"/>
</dbReference>
<name>A0A0G1S3Q0_9BACT</name>
<feature type="transmembrane region" description="Helical" evidence="8">
    <location>
        <begin position="57"/>
        <end position="75"/>
    </location>
</feature>
<reference evidence="10 11" key="1">
    <citation type="journal article" date="2015" name="Nature">
        <title>rRNA introns, odd ribosomes, and small enigmatic genomes across a large radiation of phyla.</title>
        <authorList>
            <person name="Brown C.T."/>
            <person name="Hug L.A."/>
            <person name="Thomas B.C."/>
            <person name="Sharon I."/>
            <person name="Castelle C.J."/>
            <person name="Singh A."/>
            <person name="Wilkins M.J."/>
            <person name="Williams K.H."/>
            <person name="Banfield J.F."/>
        </authorList>
    </citation>
    <scope>NUCLEOTIDE SEQUENCE [LARGE SCALE GENOMIC DNA]</scope>
</reference>
<feature type="transmembrane region" description="Helical" evidence="8">
    <location>
        <begin position="663"/>
        <end position="685"/>
    </location>
</feature>
<dbReference type="PROSITE" id="PS00154">
    <property type="entry name" value="ATPASE_E1_E2"/>
    <property type="match status" value="1"/>
</dbReference>
<dbReference type="GO" id="GO:0016887">
    <property type="term" value="F:ATP hydrolysis activity"/>
    <property type="evidence" value="ECO:0007669"/>
    <property type="project" value="InterPro"/>
</dbReference>
<dbReference type="InterPro" id="IPR008250">
    <property type="entry name" value="ATPase_P-typ_transduc_dom_A_sf"/>
</dbReference>
<dbReference type="SUPFAM" id="SSF81665">
    <property type="entry name" value="Calcium ATPase, transmembrane domain M"/>
    <property type="match status" value="1"/>
</dbReference>
<dbReference type="InterPro" id="IPR006068">
    <property type="entry name" value="ATPase_P-typ_cation-transptr_C"/>
</dbReference>
<evidence type="ECO:0000256" key="6">
    <source>
        <dbReference type="ARBA" id="ARBA00022989"/>
    </source>
</evidence>
<dbReference type="SMART" id="SM00831">
    <property type="entry name" value="Cation_ATPase_N"/>
    <property type="match status" value="1"/>
</dbReference>
<evidence type="ECO:0000256" key="3">
    <source>
        <dbReference type="ARBA" id="ARBA00022741"/>
    </source>
</evidence>
<evidence type="ECO:0000256" key="2">
    <source>
        <dbReference type="ARBA" id="ARBA00022692"/>
    </source>
</evidence>
<dbReference type="Gene3D" id="3.40.50.1000">
    <property type="entry name" value="HAD superfamily/HAD-like"/>
    <property type="match status" value="1"/>
</dbReference>
<dbReference type="EMBL" id="LCNV01000014">
    <property type="protein sequence ID" value="KKU64011.1"/>
    <property type="molecule type" value="Genomic_DNA"/>
</dbReference>
<keyword evidence="5" id="KW-1278">Translocase</keyword>